<dbReference type="Pfam" id="PF00975">
    <property type="entry name" value="Thioesterase"/>
    <property type="match status" value="1"/>
</dbReference>
<evidence type="ECO:0000259" key="3">
    <source>
        <dbReference type="SMART" id="SM00824"/>
    </source>
</evidence>
<keyword evidence="5" id="KW-1185">Reference proteome</keyword>
<evidence type="ECO:0000313" key="5">
    <source>
        <dbReference type="Proteomes" id="UP001501638"/>
    </source>
</evidence>
<comment type="caution">
    <text evidence="4">The sequence shown here is derived from an EMBL/GenBank/DDBJ whole genome shotgun (WGS) entry which is preliminary data.</text>
</comment>
<comment type="similarity">
    <text evidence="1">Belongs to the thioesterase family.</text>
</comment>
<evidence type="ECO:0000256" key="1">
    <source>
        <dbReference type="ARBA" id="ARBA00007169"/>
    </source>
</evidence>
<reference evidence="4 5" key="1">
    <citation type="journal article" date="2019" name="Int. J. Syst. Evol. Microbiol.">
        <title>The Global Catalogue of Microorganisms (GCM) 10K type strain sequencing project: providing services to taxonomists for standard genome sequencing and annotation.</title>
        <authorList>
            <consortium name="The Broad Institute Genomics Platform"/>
            <consortium name="The Broad Institute Genome Sequencing Center for Infectious Disease"/>
            <person name="Wu L."/>
            <person name="Ma J."/>
        </authorList>
    </citation>
    <scope>NUCLEOTIDE SEQUENCE [LARGE SCALE GENOMIC DNA]</scope>
    <source>
        <strain evidence="4 5">JCM 6305</strain>
    </source>
</reference>
<accession>A0ABN3J9Z2</accession>
<dbReference type="InterPro" id="IPR012223">
    <property type="entry name" value="TEII"/>
</dbReference>
<organism evidence="4 5">
    <name type="scientific">Streptomyces macrosporus</name>
    <dbReference type="NCBI Taxonomy" id="44032"/>
    <lineage>
        <taxon>Bacteria</taxon>
        <taxon>Bacillati</taxon>
        <taxon>Actinomycetota</taxon>
        <taxon>Actinomycetes</taxon>
        <taxon>Kitasatosporales</taxon>
        <taxon>Streptomycetaceae</taxon>
        <taxon>Streptomyces</taxon>
    </lineage>
</organism>
<protein>
    <submittedName>
        <fullName evidence="4">Alpha/beta fold hydrolase</fullName>
    </submittedName>
</protein>
<sequence length="255" mass="28298">MIPAVPVRRTADAWLKRYRPVRAPRLRLICFPHAGGSAGVFRRWTETLPPDVELVAVQYPGRQERFDEPCVDDMTSLADRITDVVTSVLDRPVALFGHSMGAAVAYEVTRRLEARHLARPAHLFVSGSVSPLEPRRRRDLHLRDDEGMLEGLTELGGMDDAVLADPDLLRLVLPCVRADLRLVETYRPVRLPPVATPVTAYAGAADAHVPREGAAAWSDLTSAEFNLRIFPGGHFYLMGQEPEVVGDVRARLALR</sequence>
<dbReference type="SUPFAM" id="SSF53474">
    <property type="entry name" value="alpha/beta-Hydrolases"/>
    <property type="match status" value="1"/>
</dbReference>
<dbReference type="PANTHER" id="PTHR11487:SF0">
    <property type="entry name" value="S-ACYL FATTY ACID SYNTHASE THIOESTERASE, MEDIUM CHAIN"/>
    <property type="match status" value="1"/>
</dbReference>
<feature type="domain" description="Thioesterase TesA-like" evidence="3">
    <location>
        <begin position="29"/>
        <end position="252"/>
    </location>
</feature>
<gene>
    <name evidence="4" type="ORF">GCM10010405_04980</name>
</gene>
<dbReference type="GO" id="GO:0016787">
    <property type="term" value="F:hydrolase activity"/>
    <property type="evidence" value="ECO:0007669"/>
    <property type="project" value="UniProtKB-KW"/>
</dbReference>
<keyword evidence="2 4" id="KW-0378">Hydrolase</keyword>
<dbReference type="PANTHER" id="PTHR11487">
    <property type="entry name" value="THIOESTERASE"/>
    <property type="match status" value="1"/>
</dbReference>
<dbReference type="EMBL" id="BAAASZ010000005">
    <property type="protein sequence ID" value="GAA2425470.1"/>
    <property type="molecule type" value="Genomic_DNA"/>
</dbReference>
<name>A0ABN3J9Z2_9ACTN</name>
<dbReference type="Gene3D" id="3.40.50.1820">
    <property type="entry name" value="alpha/beta hydrolase"/>
    <property type="match status" value="1"/>
</dbReference>
<proteinExistence type="inferred from homology"/>
<dbReference type="Proteomes" id="UP001501638">
    <property type="component" value="Unassembled WGS sequence"/>
</dbReference>
<evidence type="ECO:0000313" key="4">
    <source>
        <dbReference type="EMBL" id="GAA2425470.1"/>
    </source>
</evidence>
<dbReference type="InterPro" id="IPR020802">
    <property type="entry name" value="TesA-like"/>
</dbReference>
<dbReference type="InterPro" id="IPR001031">
    <property type="entry name" value="Thioesterase"/>
</dbReference>
<dbReference type="InterPro" id="IPR029058">
    <property type="entry name" value="AB_hydrolase_fold"/>
</dbReference>
<evidence type="ECO:0000256" key="2">
    <source>
        <dbReference type="ARBA" id="ARBA00022801"/>
    </source>
</evidence>
<dbReference type="SMART" id="SM00824">
    <property type="entry name" value="PKS_TE"/>
    <property type="match status" value="1"/>
</dbReference>